<evidence type="ECO:0000313" key="2">
    <source>
        <dbReference type="WBParaSite" id="nRc.2.0.1.t04200-RA"/>
    </source>
</evidence>
<keyword evidence="1" id="KW-1185">Reference proteome</keyword>
<evidence type="ECO:0000313" key="1">
    <source>
        <dbReference type="Proteomes" id="UP000887565"/>
    </source>
</evidence>
<protein>
    <submittedName>
        <fullName evidence="2">Uncharacterized protein</fullName>
    </submittedName>
</protein>
<reference evidence="2" key="1">
    <citation type="submission" date="2022-11" db="UniProtKB">
        <authorList>
            <consortium name="WormBaseParasite"/>
        </authorList>
    </citation>
    <scope>IDENTIFICATION</scope>
</reference>
<dbReference type="Proteomes" id="UP000887565">
    <property type="component" value="Unplaced"/>
</dbReference>
<dbReference type="AlphaFoldDB" id="A0A915HRZ5"/>
<name>A0A915HRZ5_ROMCU</name>
<dbReference type="WBParaSite" id="nRc.2.0.1.t04200-RA">
    <property type="protein sequence ID" value="nRc.2.0.1.t04200-RA"/>
    <property type="gene ID" value="nRc.2.0.1.g04200"/>
</dbReference>
<sequence>MVTIQGPSSLLPVPGEVPTKGEIFPSRLKKSIIERKVFRITDDVIVSEPLMHDDKCNDQSWQFGIEHLFDEKSEKLKNIVRMR</sequence>
<accession>A0A915HRZ5</accession>
<proteinExistence type="predicted"/>
<organism evidence="1 2">
    <name type="scientific">Romanomermis culicivorax</name>
    <name type="common">Nematode worm</name>
    <dbReference type="NCBI Taxonomy" id="13658"/>
    <lineage>
        <taxon>Eukaryota</taxon>
        <taxon>Metazoa</taxon>
        <taxon>Ecdysozoa</taxon>
        <taxon>Nematoda</taxon>
        <taxon>Enoplea</taxon>
        <taxon>Dorylaimia</taxon>
        <taxon>Mermithida</taxon>
        <taxon>Mermithoidea</taxon>
        <taxon>Mermithidae</taxon>
        <taxon>Romanomermis</taxon>
    </lineage>
</organism>